<dbReference type="AlphaFoldDB" id="A0A0F6TCB2"/>
<feature type="signal peptide" evidence="2">
    <location>
        <begin position="1"/>
        <end position="21"/>
    </location>
</feature>
<keyword evidence="1" id="KW-0472">Membrane</keyword>
<proteinExistence type="predicted"/>
<keyword evidence="4" id="KW-1185">Reference proteome</keyword>
<keyword evidence="1" id="KW-0812">Transmembrane</keyword>
<reference evidence="3 4" key="1">
    <citation type="journal article" date="2015" name="Genome Announc.">
        <title>Complete Genome Sequence of Corynebacterium camporealensis DSM 44610, Isolated from the Milk of a Manchega Sheep with Subclinical Mastitis.</title>
        <authorList>
            <person name="Ruckert C."/>
            <person name="Albersmeier A."/>
            <person name="Winkler A."/>
            <person name="Tauch A."/>
        </authorList>
    </citation>
    <scope>NUCLEOTIDE SEQUENCE [LARGE SCALE GENOMIC DNA]</scope>
    <source>
        <strain evidence="3 4">DSM 44610</strain>
    </source>
</reference>
<dbReference type="KEGG" id="ccj:UL81_09885"/>
<keyword evidence="1" id="KW-1133">Transmembrane helix</keyword>
<accession>A0A0F6TCB2</accession>
<name>A0A0F6TCB2_9CORY</name>
<evidence type="ECO:0000256" key="1">
    <source>
        <dbReference type="SAM" id="Phobius"/>
    </source>
</evidence>
<evidence type="ECO:0000313" key="3">
    <source>
        <dbReference type="EMBL" id="AKE39911.1"/>
    </source>
</evidence>
<feature type="transmembrane region" description="Helical" evidence="1">
    <location>
        <begin position="331"/>
        <end position="354"/>
    </location>
</feature>
<dbReference type="Proteomes" id="UP000033566">
    <property type="component" value="Chromosome"/>
</dbReference>
<organism evidence="3 4">
    <name type="scientific">Corynebacterium camporealensis</name>
    <dbReference type="NCBI Taxonomy" id="161896"/>
    <lineage>
        <taxon>Bacteria</taxon>
        <taxon>Bacillati</taxon>
        <taxon>Actinomycetota</taxon>
        <taxon>Actinomycetes</taxon>
        <taxon>Mycobacteriales</taxon>
        <taxon>Corynebacteriaceae</taxon>
        <taxon>Corynebacterium</taxon>
    </lineage>
</organism>
<feature type="chain" id="PRO_5039705194" description="FtsX-like permease family" evidence="2">
    <location>
        <begin position="22"/>
        <end position="371"/>
    </location>
</feature>
<keyword evidence="2" id="KW-0732">Signal</keyword>
<evidence type="ECO:0000313" key="4">
    <source>
        <dbReference type="Proteomes" id="UP000033566"/>
    </source>
</evidence>
<protein>
    <recommendedName>
        <fullName evidence="5">FtsX-like permease family</fullName>
    </recommendedName>
</protein>
<dbReference type="EMBL" id="CP011311">
    <property type="protein sequence ID" value="AKE39911.1"/>
    <property type="molecule type" value="Genomic_DNA"/>
</dbReference>
<evidence type="ECO:0008006" key="5">
    <source>
        <dbReference type="Google" id="ProtNLM"/>
    </source>
</evidence>
<gene>
    <name evidence="3" type="ORF">UL81_09885</name>
</gene>
<sequence>MGVFLLRCATISLVLALLVSAAGFGAEKAARAEFNETWERHSDTYEAGVAVGTDGLSVATDQKLCTLDAQGKLLLVKNDWLTWPSDLGAPVLLVSQEVARQAGVHVGDDAQVEVFSPFPLGKPEKDLIDESLSFEAAVAEDDMPGVSYSVDATPRDVFTYDVEFNTVVSDPILVVLPTGLALISDKNLSAWISQSSLMFKDRSAFIEMQQTQEERETLVAARPRIDSWLARERQVAADARDYVLNLVLGVLLTTGLVVAMALAFQSSRREQLWVAYLIGRNPWKQRGLLLLAEAFIALLSLGWLINHARLHEQLVASHMPSTWTIGFENSFTWPIAGAAATAIAAWAILTLVLVPVMESRESQNQLSRKDK</sequence>
<dbReference type="HOGENOM" id="CLU_745376_0_0_11"/>
<feature type="transmembrane region" description="Helical" evidence="1">
    <location>
        <begin position="242"/>
        <end position="266"/>
    </location>
</feature>
<evidence type="ECO:0000256" key="2">
    <source>
        <dbReference type="SAM" id="SignalP"/>
    </source>
</evidence>